<keyword evidence="8" id="KW-1185">Reference proteome</keyword>
<dbReference type="EMBL" id="WJXA01000007">
    <property type="protein sequence ID" value="KAF7138665.1"/>
    <property type="molecule type" value="Genomic_DNA"/>
</dbReference>
<comment type="similarity">
    <text evidence="1">Belongs to the Frigida family.</text>
</comment>
<protein>
    <recommendedName>
        <fullName evidence="9">FRIGIDA-like protein</fullName>
    </recommendedName>
</protein>
<dbReference type="OrthoDB" id="1166041at2759"/>
<evidence type="ECO:0000313" key="7">
    <source>
        <dbReference type="EMBL" id="KAF7138665.1"/>
    </source>
</evidence>
<organism evidence="7 8">
    <name type="scientific">Rhododendron simsii</name>
    <name type="common">Sims's rhododendron</name>
    <dbReference type="NCBI Taxonomy" id="118357"/>
    <lineage>
        <taxon>Eukaryota</taxon>
        <taxon>Viridiplantae</taxon>
        <taxon>Streptophyta</taxon>
        <taxon>Embryophyta</taxon>
        <taxon>Tracheophyta</taxon>
        <taxon>Spermatophyta</taxon>
        <taxon>Magnoliopsida</taxon>
        <taxon>eudicotyledons</taxon>
        <taxon>Gunneridae</taxon>
        <taxon>Pentapetalae</taxon>
        <taxon>asterids</taxon>
        <taxon>Ericales</taxon>
        <taxon>Ericaceae</taxon>
        <taxon>Ericoideae</taxon>
        <taxon>Rhodoreae</taxon>
        <taxon>Rhododendron</taxon>
    </lineage>
</organism>
<name>A0A834LJG3_RHOSS</name>
<dbReference type="Proteomes" id="UP000626092">
    <property type="component" value="Unassembled WGS sequence"/>
</dbReference>
<dbReference type="GO" id="GO:0009908">
    <property type="term" value="P:flower development"/>
    <property type="evidence" value="ECO:0007669"/>
    <property type="project" value="UniProtKB-KW"/>
</dbReference>
<proteinExistence type="inferred from homology"/>
<comment type="caution">
    <text evidence="7">The sequence shown here is derived from an EMBL/GenBank/DDBJ whole genome shotgun (WGS) entry which is preliminary data.</text>
</comment>
<reference evidence="7" key="1">
    <citation type="submission" date="2019-11" db="EMBL/GenBank/DDBJ databases">
        <authorList>
            <person name="Liu Y."/>
            <person name="Hou J."/>
            <person name="Li T.-Q."/>
            <person name="Guan C.-H."/>
            <person name="Wu X."/>
            <person name="Wu H.-Z."/>
            <person name="Ling F."/>
            <person name="Zhang R."/>
            <person name="Shi X.-G."/>
            <person name="Ren J.-P."/>
            <person name="Chen E.-F."/>
            <person name="Sun J.-M."/>
        </authorList>
    </citation>
    <scope>NUCLEOTIDE SEQUENCE</scope>
    <source>
        <strain evidence="7">Adult_tree_wgs_1</strain>
        <tissue evidence="7">Leaves</tissue>
    </source>
</reference>
<dbReference type="GO" id="GO:0030154">
    <property type="term" value="P:cell differentiation"/>
    <property type="evidence" value="ECO:0007669"/>
    <property type="project" value="UniProtKB-KW"/>
</dbReference>
<keyword evidence="4" id="KW-0287">Flowering</keyword>
<evidence type="ECO:0000256" key="6">
    <source>
        <dbReference type="SAM" id="MobiDB-lite"/>
    </source>
</evidence>
<keyword evidence="5" id="KW-0175">Coiled coil</keyword>
<evidence type="ECO:0000313" key="8">
    <source>
        <dbReference type="Proteomes" id="UP000626092"/>
    </source>
</evidence>
<feature type="coiled-coil region" evidence="5">
    <location>
        <begin position="53"/>
        <end position="87"/>
    </location>
</feature>
<dbReference type="PANTHER" id="PTHR31791:SF47">
    <property type="entry name" value="INACTIVE FRIGIDA-LIKE PROTEIN 2"/>
    <property type="match status" value="1"/>
</dbReference>
<accession>A0A834LJG3</accession>
<feature type="coiled-coil region" evidence="5">
    <location>
        <begin position="190"/>
        <end position="220"/>
    </location>
</feature>
<dbReference type="PANTHER" id="PTHR31791">
    <property type="entry name" value="FRIGIDA-LIKE PROTEIN 3-RELATED"/>
    <property type="match status" value="1"/>
</dbReference>
<evidence type="ECO:0000256" key="1">
    <source>
        <dbReference type="ARBA" id="ARBA00008956"/>
    </source>
</evidence>
<dbReference type="Pfam" id="PF07899">
    <property type="entry name" value="Frigida"/>
    <property type="match status" value="3"/>
</dbReference>
<keyword evidence="3" id="KW-0221">Differentiation</keyword>
<evidence type="ECO:0000256" key="5">
    <source>
        <dbReference type="SAM" id="Coils"/>
    </source>
</evidence>
<feature type="coiled-coil region" evidence="5">
    <location>
        <begin position="271"/>
        <end position="308"/>
    </location>
</feature>
<feature type="compositionally biased region" description="Basic and acidic residues" evidence="6">
    <location>
        <begin position="1117"/>
        <end position="1127"/>
    </location>
</feature>
<evidence type="ECO:0008006" key="9">
    <source>
        <dbReference type="Google" id="ProtNLM"/>
    </source>
</evidence>
<sequence length="1284" mass="146219">MGIPDRISEKLKLIDSKKNSLRNVILMLAMEWKDLDEQLDSTEKCVQGTLDELRISENNLESVRESNKELESIRESVESRAEELEMREKEFLSFQQTQIEELKLKQEQLDTMRRLADVQIKEAELREERLNEQYDLLEGLLEKLKSEKEQLEHIQKSIGQRFEEIILKETYFVGRARELDSIQNWIERRAKELDTKEEQVDDRINELKLEEELIRKMNEERCKELELQERDIYSAQKLNEERSKELESKEKQLDATQKYINESFKDFHSKSKQLKLDKKLFEERSKELESKEKRLEEQCKEVELRQKQFVNTSVHSCVKAEQVEDMMPVDEAEIQFVVTMDGRSLQLFLNEQSLDDELMPSEVYRVLQLSLDPAKLVLDAMEGFYPPHLKKGDVGFEKDVVRRSCIVLLEQLMKISPLIKPCVKEDALKLAKEWKAKMRAVPANYLEVLGFLQLLASYKLASGFDADELLKLFAVVVEHNLAPDLCRVLGFTERVPDLIENFVNQKQELVAVRLSFGFGLCDKFPPVLLLRRYLNRAKKVSQKQSNMGKESREAQDRVIDERVASIRAVIKCIVDHNLESQFNCKGLEQGIEQLLVQKESNKRIRARLIKAQAPAYNADKVASSTRAPLHPKATASKLDPTTHTMACILANMDGKNLQLFLNKHLEEHEWIHKEIYDVLETSSDSGKLVLDAIQGFYPPHSKMGGIDIEASVIRRSCIFLLEILMRLSEQIKPQVKAAAMKLAVDWKTKAEVDRKNSVAVLGFLLLVGAYGLAATFDTDELRDLFQTVAENRLAPQLSQALGFSEKVPGKGFSEKVPGNNILHFQRTIDESASANLQFNSVVPSSSLSPSHSMWDEVPACIQFASDPAKLVLDSMLGCYHSNFKANAIKAFNLLLSQLLRVPLEIKTPVKEEAMKFASDWKDNAELHNPLEVWCFLLFLATYKGASCFPTNELLDLLEIVYYRRQATDLFGALGLADEASNFIRRLIQRELYMDAIKYICGFSLFDEFPPTPLLERYLSREKEAAKNIRKEGSKGGNFLQAQDKAIRKEVVALNTVIDCIKLHRLESQYSPENLKTRIEELSRQRSVAPAPAAKGQLREEVNKRSAKQSLASGAQLREQDGRKRIAPDLDPDSNTPPQQRSAKKICRDHVSMARPIELPQQPYQFPPGAFAAETAPYRSAKKICRDHVSMGHPIESPQQPYQHPPGAFAAETAPYLNTHYAHYSLGASSPVPTMRMSPIRLEYGSGTPSRGFPPFSLVGSKSGSVPNFNAKPYTVAGTPHYSLS</sequence>
<gene>
    <name evidence="7" type="ORF">RHSIM_Rhsim07G0176800</name>
</gene>
<evidence type="ECO:0000256" key="4">
    <source>
        <dbReference type="ARBA" id="ARBA00023089"/>
    </source>
</evidence>
<dbReference type="InterPro" id="IPR012474">
    <property type="entry name" value="Frigida"/>
</dbReference>
<evidence type="ECO:0000256" key="2">
    <source>
        <dbReference type="ARBA" id="ARBA00022473"/>
    </source>
</evidence>
<keyword evidence="2" id="KW-0217">Developmental protein</keyword>
<feature type="coiled-coil region" evidence="5">
    <location>
        <begin position="113"/>
        <end position="161"/>
    </location>
</feature>
<feature type="region of interest" description="Disordered" evidence="6">
    <location>
        <begin position="1081"/>
        <end position="1144"/>
    </location>
</feature>
<evidence type="ECO:0000256" key="3">
    <source>
        <dbReference type="ARBA" id="ARBA00022782"/>
    </source>
</evidence>